<name>A0ABV0KN49_9CYAN</name>
<reference evidence="1 2" key="1">
    <citation type="submission" date="2022-04" db="EMBL/GenBank/DDBJ databases">
        <title>Positive selection, recombination, and allopatry shape intraspecific diversity of widespread and dominant cyanobacteria.</title>
        <authorList>
            <person name="Wei J."/>
            <person name="Shu W."/>
            <person name="Hu C."/>
        </authorList>
    </citation>
    <scope>NUCLEOTIDE SEQUENCE [LARGE SCALE GENOMIC DNA]</scope>
    <source>
        <strain evidence="1 2">AS-A4</strain>
    </source>
</reference>
<dbReference type="Proteomes" id="UP001476950">
    <property type="component" value="Unassembled WGS sequence"/>
</dbReference>
<evidence type="ECO:0000313" key="1">
    <source>
        <dbReference type="EMBL" id="MEP1060557.1"/>
    </source>
</evidence>
<keyword evidence="2" id="KW-1185">Reference proteome</keyword>
<protein>
    <submittedName>
        <fullName evidence="1">Uncharacterized protein</fullName>
    </submittedName>
</protein>
<accession>A0ABV0KN49</accession>
<proteinExistence type="predicted"/>
<dbReference type="EMBL" id="JAMPLM010000019">
    <property type="protein sequence ID" value="MEP1060557.1"/>
    <property type="molecule type" value="Genomic_DNA"/>
</dbReference>
<gene>
    <name evidence="1" type="ORF">NDI38_19160</name>
</gene>
<evidence type="ECO:0000313" key="2">
    <source>
        <dbReference type="Proteomes" id="UP001476950"/>
    </source>
</evidence>
<dbReference type="RefSeq" id="WP_190449112.1">
    <property type="nucleotide sequence ID" value="NZ_JAMPLM010000019.1"/>
</dbReference>
<organism evidence="1 2">
    <name type="scientific">Stenomitos frigidus AS-A4</name>
    <dbReference type="NCBI Taxonomy" id="2933935"/>
    <lineage>
        <taxon>Bacteria</taxon>
        <taxon>Bacillati</taxon>
        <taxon>Cyanobacteriota</taxon>
        <taxon>Cyanophyceae</taxon>
        <taxon>Leptolyngbyales</taxon>
        <taxon>Leptolyngbyaceae</taxon>
        <taxon>Stenomitos</taxon>
    </lineage>
</organism>
<comment type="caution">
    <text evidence="1">The sequence shown here is derived from an EMBL/GenBank/DDBJ whole genome shotgun (WGS) entry which is preliminary data.</text>
</comment>
<sequence>MERIIRYSRKDWSHCECGDREEPLSTFLYDLPILTACNVFPPLHILNVLLLRGWVGGSMSPRFSWQPFEISEQEYQEVLPKLLYPDWAALSNKLWRIRAPMKLDSEFDRVSDRDTWMALVGKKHARTSVK</sequence>